<evidence type="ECO:0000259" key="1">
    <source>
        <dbReference type="PROSITE" id="PS51725"/>
    </source>
</evidence>
<dbReference type="Gene3D" id="3.30.70.100">
    <property type="match status" value="1"/>
</dbReference>
<dbReference type="AlphaFoldDB" id="A0A8J3CTL4"/>
<dbReference type="EMBL" id="BMZH01000010">
    <property type="protein sequence ID" value="GHA99862.1"/>
    <property type="molecule type" value="Genomic_DNA"/>
</dbReference>
<dbReference type="RefSeq" id="WP_189498642.1">
    <property type="nucleotide sequence ID" value="NZ_BMZH01000010.1"/>
</dbReference>
<dbReference type="SUPFAM" id="SSF54909">
    <property type="entry name" value="Dimeric alpha+beta barrel"/>
    <property type="match status" value="1"/>
</dbReference>
<dbReference type="Pfam" id="PF03992">
    <property type="entry name" value="ABM"/>
    <property type="match status" value="1"/>
</dbReference>
<dbReference type="InterPro" id="IPR007138">
    <property type="entry name" value="ABM_dom"/>
</dbReference>
<gene>
    <name evidence="2" type="ORF">GCM10009069_23350</name>
</gene>
<accession>A0A8J3CTL4</accession>
<keyword evidence="3" id="KW-1185">Reference proteome</keyword>
<proteinExistence type="predicted"/>
<comment type="caution">
    <text evidence="2">The sequence shown here is derived from an EMBL/GenBank/DDBJ whole genome shotgun (WGS) entry which is preliminary data.</text>
</comment>
<sequence length="98" mass="10783">MIIVIGSATAKPGHEDAVRDLSLMHVQRSREEPGCIAHNVSVDSENAARFVFVEYWADMPALKAHFALAASQGFVRDLRPLLAENPDMKIFKAAPLKP</sequence>
<reference evidence="2" key="1">
    <citation type="journal article" date="2014" name="Int. J. Syst. Evol. Microbiol.">
        <title>Complete genome sequence of Corynebacterium casei LMG S-19264T (=DSM 44701T), isolated from a smear-ripened cheese.</title>
        <authorList>
            <consortium name="US DOE Joint Genome Institute (JGI-PGF)"/>
            <person name="Walter F."/>
            <person name="Albersmeier A."/>
            <person name="Kalinowski J."/>
            <person name="Ruckert C."/>
        </authorList>
    </citation>
    <scope>NUCLEOTIDE SEQUENCE</scope>
    <source>
        <strain evidence="2">KCTC 32513</strain>
    </source>
</reference>
<dbReference type="PANTHER" id="PTHR33336">
    <property type="entry name" value="QUINOL MONOOXYGENASE YGIN-RELATED"/>
    <property type="match status" value="1"/>
</dbReference>
<evidence type="ECO:0000313" key="3">
    <source>
        <dbReference type="Proteomes" id="UP000634004"/>
    </source>
</evidence>
<evidence type="ECO:0000313" key="2">
    <source>
        <dbReference type="EMBL" id="GHA99862.1"/>
    </source>
</evidence>
<dbReference type="PROSITE" id="PS51725">
    <property type="entry name" value="ABM"/>
    <property type="match status" value="1"/>
</dbReference>
<organism evidence="2 3">
    <name type="scientific">Algimonas arctica</name>
    <dbReference type="NCBI Taxonomy" id="1479486"/>
    <lineage>
        <taxon>Bacteria</taxon>
        <taxon>Pseudomonadati</taxon>
        <taxon>Pseudomonadota</taxon>
        <taxon>Alphaproteobacteria</taxon>
        <taxon>Maricaulales</taxon>
        <taxon>Robiginitomaculaceae</taxon>
        <taxon>Algimonas</taxon>
    </lineage>
</organism>
<dbReference type="GO" id="GO:0003824">
    <property type="term" value="F:catalytic activity"/>
    <property type="evidence" value="ECO:0007669"/>
    <property type="project" value="TreeGrafter"/>
</dbReference>
<dbReference type="Proteomes" id="UP000634004">
    <property type="component" value="Unassembled WGS sequence"/>
</dbReference>
<name>A0A8J3CTL4_9PROT</name>
<dbReference type="InterPro" id="IPR050744">
    <property type="entry name" value="AI-2_Isomerase_LsrG"/>
</dbReference>
<feature type="domain" description="ABM" evidence="1">
    <location>
        <begin position="2"/>
        <end position="91"/>
    </location>
</feature>
<dbReference type="PANTHER" id="PTHR33336:SF15">
    <property type="entry name" value="ABM DOMAIN-CONTAINING PROTEIN"/>
    <property type="match status" value="1"/>
</dbReference>
<reference evidence="2" key="2">
    <citation type="submission" date="2020-09" db="EMBL/GenBank/DDBJ databases">
        <authorList>
            <person name="Sun Q."/>
            <person name="Kim S."/>
        </authorList>
    </citation>
    <scope>NUCLEOTIDE SEQUENCE</scope>
    <source>
        <strain evidence="2">KCTC 32513</strain>
    </source>
</reference>
<protein>
    <recommendedName>
        <fullName evidence="1">ABM domain-containing protein</fullName>
    </recommendedName>
</protein>
<dbReference type="InterPro" id="IPR011008">
    <property type="entry name" value="Dimeric_a/b-barrel"/>
</dbReference>